<proteinExistence type="predicted"/>
<evidence type="ECO:0000259" key="2">
    <source>
        <dbReference type="Pfam" id="PF20516"/>
    </source>
</evidence>
<dbReference type="Proteomes" id="UP000635477">
    <property type="component" value="Unassembled WGS sequence"/>
</dbReference>
<sequence length="458" mass="51769">MKDLYFVYEWLNSINQPSAADEILPNKTRSRKRAYPSPDPEDLDPLDMSAISTPQKRRRVDENNELDQTPRETILNPNPRPSPSSSPTKSSASLRSASSLRSGSHASSSRHKLSQLDLGQEGIVKRQLKGPGTPQLPLVIKHVLLRIQRLERCRGVLSTALDAPDALAFLQEFDLDDTVFDTNSTGGSRLAPSDVDEILLDAQRCFEMDHDEPVWNVEVHHPLLKKVFRRPSSTFSTDRLVDISLCTTAPIIREYLPIPLSDRRIDFCLYIDPRGDSNYPPKIDILRQQLPERSVNHTSYSPLLSHPTTVSFETKRSGNDFDGGIPQIAVWQAAHWKMLRSLLRKKAREGSSVTTAQSRLGQGNTLEEDYVNNALKELGALHGILIQGHEWYYVATSPELTNDDGQPSSRTFLWLHQPIGRTSDALGLHKIAAFLEYMKVWTATSYWPWFKRHFLDTG</sequence>
<dbReference type="EMBL" id="JABEYC010000429">
    <property type="protein sequence ID" value="KAF4977613.1"/>
    <property type="molecule type" value="Genomic_DNA"/>
</dbReference>
<feature type="domain" description="PD-(D/E)XK nuclease-like" evidence="2">
    <location>
        <begin position="176"/>
        <end position="447"/>
    </location>
</feature>
<reference evidence="3" key="1">
    <citation type="journal article" date="2020" name="BMC Genomics">
        <title>Correction to: Identification and distribution of gene clusters required for synthesis of sphingolipid metabolism inhibitors in diverse species of the filamentous fungus Fusarium.</title>
        <authorList>
            <person name="Kim H.S."/>
            <person name="Lohmar J.M."/>
            <person name="Busman M."/>
            <person name="Brown D.W."/>
            <person name="Naumann T.A."/>
            <person name="Divon H.H."/>
            <person name="Lysoe E."/>
            <person name="Uhlig S."/>
            <person name="Proctor R.H."/>
        </authorList>
    </citation>
    <scope>NUCLEOTIDE SEQUENCE</scope>
    <source>
        <strain evidence="3">NRRL 22465</strain>
    </source>
</reference>
<feature type="compositionally biased region" description="Low complexity" evidence="1">
    <location>
        <begin position="85"/>
        <end position="107"/>
    </location>
</feature>
<gene>
    <name evidence="3" type="ORF">FZEAL_5897</name>
</gene>
<evidence type="ECO:0000256" key="1">
    <source>
        <dbReference type="SAM" id="MobiDB-lite"/>
    </source>
</evidence>
<dbReference type="InterPro" id="IPR046797">
    <property type="entry name" value="PDDEXK_12"/>
</dbReference>
<feature type="region of interest" description="Disordered" evidence="1">
    <location>
        <begin position="17"/>
        <end position="114"/>
    </location>
</feature>
<protein>
    <recommendedName>
        <fullName evidence="2">PD-(D/E)XK nuclease-like domain-containing protein</fullName>
    </recommendedName>
</protein>
<dbReference type="AlphaFoldDB" id="A0A8H4XJE3"/>
<reference evidence="3" key="2">
    <citation type="submission" date="2020-05" db="EMBL/GenBank/DDBJ databases">
        <authorList>
            <person name="Kim H.-S."/>
            <person name="Proctor R.H."/>
            <person name="Brown D.W."/>
        </authorList>
    </citation>
    <scope>NUCLEOTIDE SEQUENCE</scope>
    <source>
        <strain evidence="3">NRRL 22465</strain>
    </source>
</reference>
<organism evidence="3 4">
    <name type="scientific">Fusarium zealandicum</name>
    <dbReference type="NCBI Taxonomy" id="1053134"/>
    <lineage>
        <taxon>Eukaryota</taxon>
        <taxon>Fungi</taxon>
        <taxon>Dikarya</taxon>
        <taxon>Ascomycota</taxon>
        <taxon>Pezizomycotina</taxon>
        <taxon>Sordariomycetes</taxon>
        <taxon>Hypocreomycetidae</taxon>
        <taxon>Hypocreales</taxon>
        <taxon>Nectriaceae</taxon>
        <taxon>Fusarium</taxon>
        <taxon>Fusarium staphyleae species complex</taxon>
    </lineage>
</organism>
<evidence type="ECO:0000313" key="3">
    <source>
        <dbReference type="EMBL" id="KAF4977613.1"/>
    </source>
</evidence>
<comment type="caution">
    <text evidence="3">The sequence shown here is derived from an EMBL/GenBank/DDBJ whole genome shotgun (WGS) entry which is preliminary data.</text>
</comment>
<keyword evidence="4" id="KW-1185">Reference proteome</keyword>
<name>A0A8H4XJE3_9HYPO</name>
<dbReference type="OrthoDB" id="5086191at2759"/>
<evidence type="ECO:0000313" key="4">
    <source>
        <dbReference type="Proteomes" id="UP000635477"/>
    </source>
</evidence>
<dbReference type="Pfam" id="PF20516">
    <property type="entry name" value="PDDEXK_12"/>
    <property type="match status" value="1"/>
</dbReference>
<accession>A0A8H4XJE3</accession>